<accession>A0ABM9AJI9</accession>
<dbReference type="PROSITE" id="PS51257">
    <property type="entry name" value="PROKAR_LIPOPROTEIN"/>
    <property type="match status" value="1"/>
</dbReference>
<evidence type="ECO:0000313" key="2">
    <source>
        <dbReference type="Proteomes" id="UP000838100"/>
    </source>
</evidence>
<name>A0ABM9AJI9_9GAMM</name>
<organism evidence="1 2">
    <name type="scientific">Sinobacterium norvegicum</name>
    <dbReference type="NCBI Taxonomy" id="1641715"/>
    <lineage>
        <taxon>Bacteria</taxon>
        <taxon>Pseudomonadati</taxon>
        <taxon>Pseudomonadota</taxon>
        <taxon>Gammaproteobacteria</taxon>
        <taxon>Cellvibrionales</taxon>
        <taxon>Spongiibacteraceae</taxon>
        <taxon>Sinobacterium</taxon>
    </lineage>
</organism>
<dbReference type="EMBL" id="CAKLPX010000008">
    <property type="protein sequence ID" value="CAH0993400.1"/>
    <property type="molecule type" value="Genomic_DNA"/>
</dbReference>
<sequence length="337" mass="37677">MPKICLELAILIIIASVLSGCSLFKIDLETAEPMSQQELSKRLLTRQFIPLYFNTLQDSANDIYYDTDDTMLKANTINWKMNSEAAAINAVYQSDPTIALADLMTLVRQQLALAQSKAATEDFGRYQQQVIDTSQQLVDDADQLSLTLNVETEHNNLIQFANQQAANYPLDDFNYQRGSIYGDWLSFNGIDPKVAAANQGTLPQVVGDMSEKMSIYSQQMPKTLIWKAEMYSADSQLDVRQINSLLNNLNATSLQLMALTKDDPERMARISNNINTEVDAVLAKFSETLKSERQALGHGLAVERENLKQLISSERVLLMADVDKVAESSINAVFNCR</sequence>
<keyword evidence="2" id="KW-1185">Reference proteome</keyword>
<dbReference type="Proteomes" id="UP000838100">
    <property type="component" value="Unassembled WGS sequence"/>
</dbReference>
<gene>
    <name evidence="1" type="ORF">SIN8267_03549</name>
</gene>
<dbReference type="RefSeq" id="WP_237446080.1">
    <property type="nucleotide sequence ID" value="NZ_CAKLPX010000008.1"/>
</dbReference>
<evidence type="ECO:0000313" key="1">
    <source>
        <dbReference type="EMBL" id="CAH0993400.1"/>
    </source>
</evidence>
<evidence type="ECO:0008006" key="3">
    <source>
        <dbReference type="Google" id="ProtNLM"/>
    </source>
</evidence>
<proteinExistence type="predicted"/>
<protein>
    <recommendedName>
        <fullName evidence="3">Lipoprotein</fullName>
    </recommendedName>
</protein>
<comment type="caution">
    <text evidence="1">The sequence shown here is derived from an EMBL/GenBank/DDBJ whole genome shotgun (WGS) entry which is preliminary data.</text>
</comment>
<reference evidence="1" key="1">
    <citation type="submission" date="2021-12" db="EMBL/GenBank/DDBJ databases">
        <authorList>
            <person name="Rodrigo-Torres L."/>
            <person name="Arahal R. D."/>
            <person name="Lucena T."/>
        </authorList>
    </citation>
    <scope>NUCLEOTIDE SEQUENCE</scope>
    <source>
        <strain evidence="1">CECT 8267</strain>
    </source>
</reference>